<keyword evidence="1" id="KW-0472">Membrane</keyword>
<comment type="caution">
    <text evidence="2">The sequence shown here is derived from an EMBL/GenBank/DDBJ whole genome shotgun (WGS) entry which is preliminary data.</text>
</comment>
<dbReference type="Proteomes" id="UP001374579">
    <property type="component" value="Unassembled WGS sequence"/>
</dbReference>
<protein>
    <submittedName>
        <fullName evidence="2">Uncharacterized protein</fullName>
    </submittedName>
</protein>
<keyword evidence="1" id="KW-0812">Transmembrane</keyword>
<dbReference type="AlphaFoldDB" id="A0AAN9G5E3"/>
<evidence type="ECO:0000256" key="1">
    <source>
        <dbReference type="SAM" id="Phobius"/>
    </source>
</evidence>
<dbReference type="EMBL" id="JBAMIC010000014">
    <property type="protein sequence ID" value="KAK7096046.1"/>
    <property type="molecule type" value="Genomic_DNA"/>
</dbReference>
<feature type="transmembrane region" description="Helical" evidence="1">
    <location>
        <begin position="45"/>
        <end position="66"/>
    </location>
</feature>
<gene>
    <name evidence="2" type="ORF">V1264_005392</name>
</gene>
<name>A0AAN9G5E3_9CAEN</name>
<proteinExistence type="predicted"/>
<evidence type="ECO:0000313" key="3">
    <source>
        <dbReference type="Proteomes" id="UP001374579"/>
    </source>
</evidence>
<accession>A0AAN9G5E3</accession>
<keyword evidence="3" id="KW-1185">Reference proteome</keyword>
<keyword evidence="1" id="KW-1133">Transmembrane helix</keyword>
<evidence type="ECO:0000313" key="2">
    <source>
        <dbReference type="EMBL" id="KAK7096046.1"/>
    </source>
</evidence>
<reference evidence="2 3" key="1">
    <citation type="submission" date="2024-02" db="EMBL/GenBank/DDBJ databases">
        <title>Chromosome-scale genome assembly of the rough periwinkle Littorina saxatilis.</title>
        <authorList>
            <person name="De Jode A."/>
            <person name="Faria R."/>
            <person name="Formenti G."/>
            <person name="Sims Y."/>
            <person name="Smith T.P."/>
            <person name="Tracey A."/>
            <person name="Wood J.M.D."/>
            <person name="Zagrodzka Z.B."/>
            <person name="Johannesson K."/>
            <person name="Butlin R.K."/>
            <person name="Leder E.H."/>
        </authorList>
    </citation>
    <scope>NUCLEOTIDE SEQUENCE [LARGE SCALE GENOMIC DNA]</scope>
    <source>
        <strain evidence="2">Snail1</strain>
        <tissue evidence="2">Muscle</tissue>
    </source>
</reference>
<sequence length="93" mass="9911">MANTTSSDLSSNGVNYTTTVKAETIVPFGEEDSAFFPGLTKAEEVIAWAGITVAILGVSAILLRLIMPLVRRKCRKDKGDNAMKNAHLRGSSG</sequence>
<organism evidence="2 3">
    <name type="scientific">Littorina saxatilis</name>
    <dbReference type="NCBI Taxonomy" id="31220"/>
    <lineage>
        <taxon>Eukaryota</taxon>
        <taxon>Metazoa</taxon>
        <taxon>Spiralia</taxon>
        <taxon>Lophotrochozoa</taxon>
        <taxon>Mollusca</taxon>
        <taxon>Gastropoda</taxon>
        <taxon>Caenogastropoda</taxon>
        <taxon>Littorinimorpha</taxon>
        <taxon>Littorinoidea</taxon>
        <taxon>Littorinidae</taxon>
        <taxon>Littorina</taxon>
    </lineage>
</organism>